<dbReference type="EMBL" id="CM023482">
    <property type="protein sequence ID" value="KAH6940028.1"/>
    <property type="molecule type" value="Genomic_DNA"/>
</dbReference>
<evidence type="ECO:0000313" key="1">
    <source>
        <dbReference type="EMBL" id="KAH6940028.1"/>
    </source>
</evidence>
<gene>
    <name evidence="1" type="ORF">HPB50_024039</name>
</gene>
<keyword evidence="2" id="KW-1185">Reference proteome</keyword>
<reference evidence="1" key="1">
    <citation type="submission" date="2020-05" db="EMBL/GenBank/DDBJ databases">
        <title>Large-scale comparative analyses of tick genomes elucidate their genetic diversity and vector capacities.</title>
        <authorList>
            <person name="Jia N."/>
            <person name="Wang J."/>
            <person name="Shi W."/>
            <person name="Du L."/>
            <person name="Sun Y."/>
            <person name="Zhan W."/>
            <person name="Jiang J."/>
            <person name="Wang Q."/>
            <person name="Zhang B."/>
            <person name="Ji P."/>
            <person name="Sakyi L.B."/>
            <person name="Cui X."/>
            <person name="Yuan T."/>
            <person name="Jiang B."/>
            <person name="Yang W."/>
            <person name="Lam T.T.-Y."/>
            <person name="Chang Q."/>
            <person name="Ding S."/>
            <person name="Wang X."/>
            <person name="Zhu J."/>
            <person name="Ruan X."/>
            <person name="Zhao L."/>
            <person name="Wei J."/>
            <person name="Que T."/>
            <person name="Du C."/>
            <person name="Cheng J."/>
            <person name="Dai P."/>
            <person name="Han X."/>
            <person name="Huang E."/>
            <person name="Gao Y."/>
            <person name="Liu J."/>
            <person name="Shao H."/>
            <person name="Ye R."/>
            <person name="Li L."/>
            <person name="Wei W."/>
            <person name="Wang X."/>
            <person name="Wang C."/>
            <person name="Yang T."/>
            <person name="Huo Q."/>
            <person name="Li W."/>
            <person name="Guo W."/>
            <person name="Chen H."/>
            <person name="Zhou L."/>
            <person name="Ni X."/>
            <person name="Tian J."/>
            <person name="Zhou Y."/>
            <person name="Sheng Y."/>
            <person name="Liu T."/>
            <person name="Pan Y."/>
            <person name="Xia L."/>
            <person name="Li J."/>
            <person name="Zhao F."/>
            <person name="Cao W."/>
        </authorList>
    </citation>
    <scope>NUCLEOTIDE SEQUENCE</scope>
    <source>
        <strain evidence="1">Hyas-2018</strain>
    </source>
</reference>
<evidence type="ECO:0000313" key="2">
    <source>
        <dbReference type="Proteomes" id="UP000821845"/>
    </source>
</evidence>
<sequence>MSWRRCHHCADFEEFERHRKNGTRSAQPPASERLKVLEYLVGRVGSCLKTPTAESSGAQSSKGEARHGCKRRTCGQRFGEGSRGEKTAAVEESLGAVILHIIATPKFGAIVSPDTCADLAARQEADEGRVHTPFSGEGRPYGFYADPAHECRAFHVCNPQLTVGKAVSRIYSYYCPGDCVFDQLRSACMPPDASSPEACEQAERHYAVSEMFTLRTSVLASWATERPFSCEGITPGVYADLRSGCKSYFVCPVPTVFDQRTPSSLWAPSDAVWLYRSRHQAAPGGTPVGPRIDSSPLTGLHACFAIFVKINSPRTVHGLSCTASLHSRGRKPGRRLKLIVAARVTRYL</sequence>
<protein>
    <submittedName>
        <fullName evidence="1">Uncharacterized protein</fullName>
    </submittedName>
</protein>
<accession>A0ACB7SZB1</accession>
<comment type="caution">
    <text evidence="1">The sequence shown here is derived from an EMBL/GenBank/DDBJ whole genome shotgun (WGS) entry which is preliminary data.</text>
</comment>
<name>A0ACB7SZB1_HYAAI</name>
<organism evidence="1 2">
    <name type="scientific">Hyalomma asiaticum</name>
    <name type="common">Tick</name>
    <dbReference type="NCBI Taxonomy" id="266040"/>
    <lineage>
        <taxon>Eukaryota</taxon>
        <taxon>Metazoa</taxon>
        <taxon>Ecdysozoa</taxon>
        <taxon>Arthropoda</taxon>
        <taxon>Chelicerata</taxon>
        <taxon>Arachnida</taxon>
        <taxon>Acari</taxon>
        <taxon>Parasitiformes</taxon>
        <taxon>Ixodida</taxon>
        <taxon>Ixodoidea</taxon>
        <taxon>Ixodidae</taxon>
        <taxon>Hyalomminae</taxon>
        <taxon>Hyalomma</taxon>
    </lineage>
</organism>
<dbReference type="Proteomes" id="UP000821845">
    <property type="component" value="Chromosome 2"/>
</dbReference>
<proteinExistence type="predicted"/>